<feature type="compositionally biased region" description="Low complexity" evidence="1">
    <location>
        <begin position="62"/>
        <end position="74"/>
    </location>
</feature>
<organism evidence="2">
    <name type="scientific">Psilocybe cubensis</name>
    <name type="common">Psychedelic mushroom</name>
    <name type="synonym">Stropharia cubensis</name>
    <dbReference type="NCBI Taxonomy" id="181762"/>
    <lineage>
        <taxon>Eukaryota</taxon>
        <taxon>Fungi</taxon>
        <taxon>Dikarya</taxon>
        <taxon>Basidiomycota</taxon>
        <taxon>Agaricomycotina</taxon>
        <taxon>Agaricomycetes</taxon>
        <taxon>Agaricomycetidae</taxon>
        <taxon>Agaricales</taxon>
        <taxon>Agaricineae</taxon>
        <taxon>Strophariaceae</taxon>
        <taxon>Psilocybe</taxon>
    </lineage>
</organism>
<gene>
    <name evidence="2" type="ORF">JR316_000358</name>
</gene>
<evidence type="ECO:0000256" key="1">
    <source>
        <dbReference type="SAM" id="MobiDB-lite"/>
    </source>
</evidence>
<dbReference type="EMBL" id="JAFIQS010000001">
    <property type="protein sequence ID" value="KAG5173701.1"/>
    <property type="molecule type" value="Genomic_DNA"/>
</dbReference>
<reference evidence="2" key="1">
    <citation type="submission" date="2021-02" db="EMBL/GenBank/DDBJ databases">
        <title>Psilocybe cubensis genome.</title>
        <authorList>
            <person name="Mckernan K.J."/>
            <person name="Crawford S."/>
            <person name="Trippe A."/>
            <person name="Kane L.T."/>
            <person name="Mclaughlin S."/>
        </authorList>
    </citation>
    <scope>NUCLEOTIDE SEQUENCE [LARGE SCALE GENOMIC DNA]</scope>
    <source>
        <strain evidence="2">MGC-MH-2018</strain>
    </source>
</reference>
<proteinExistence type="predicted"/>
<dbReference type="AlphaFoldDB" id="A0A8H7Y9A7"/>
<sequence length="114" mass="12582">MRWPEELRGLIAICNAMAAEHALKSRSADHHAAGSNSNATYTDHDAEESATAPTQSPEDKSTTQSPPSSPNTSLSWAEFWDSYEAEELARGLSREELLRRDIEQAVLDLRNGNI</sequence>
<name>A0A8H7Y9A7_PSICU</name>
<accession>A0A8H7Y9A7</accession>
<protein>
    <submittedName>
        <fullName evidence="2">Uncharacterized protein</fullName>
    </submittedName>
</protein>
<evidence type="ECO:0000313" key="2">
    <source>
        <dbReference type="EMBL" id="KAG5173701.1"/>
    </source>
</evidence>
<feature type="region of interest" description="Disordered" evidence="1">
    <location>
        <begin position="22"/>
        <end position="74"/>
    </location>
</feature>
<comment type="caution">
    <text evidence="2">The sequence shown here is derived from an EMBL/GenBank/DDBJ whole genome shotgun (WGS) entry which is preliminary data.</text>
</comment>
<feature type="compositionally biased region" description="Basic and acidic residues" evidence="1">
    <location>
        <begin position="22"/>
        <end position="32"/>
    </location>
</feature>